<dbReference type="Proteomes" id="UP000078559">
    <property type="component" value="Chromosome 2"/>
</dbReference>
<protein>
    <submittedName>
        <fullName evidence="1">Uncharacterized protein</fullName>
    </submittedName>
</protein>
<reference evidence="1" key="1">
    <citation type="submission" date="2014-12" db="EMBL/GenBank/DDBJ databases">
        <title>Genome Sequence of Valsa Canker Pathogens Uncovers a Specific Adaption of Colonization on Woody Bark.</title>
        <authorList>
            <person name="Yin Z."/>
            <person name="Liu H."/>
            <person name="Gao X."/>
            <person name="Li Z."/>
            <person name="Song N."/>
            <person name="Ke X."/>
            <person name="Dai Q."/>
            <person name="Wu Y."/>
            <person name="Sun Y."/>
            <person name="Xu J.-R."/>
            <person name="Kang Z.K."/>
            <person name="Wang L."/>
            <person name="Huang L."/>
        </authorList>
    </citation>
    <scope>NUCLEOTIDE SEQUENCE [LARGE SCALE GENOMIC DNA]</scope>
    <source>
        <strain evidence="1">03-8</strain>
    </source>
</reference>
<dbReference type="AlphaFoldDB" id="A0A194VPQ7"/>
<sequence length="105" mass="11794">MLEQLSRVEDSVAGRVKQAEDSVDWMVEWLSRDQALVGWKLERSSMARDISAEQLQQQISSIDNRHTELLSGRIDLDGGREKMLKVEASQQASGRHGILESIEGS</sequence>
<organism evidence="1 2">
    <name type="scientific">Cytospora mali</name>
    <name type="common">Apple Valsa canker fungus</name>
    <name type="synonym">Valsa mali</name>
    <dbReference type="NCBI Taxonomy" id="578113"/>
    <lineage>
        <taxon>Eukaryota</taxon>
        <taxon>Fungi</taxon>
        <taxon>Dikarya</taxon>
        <taxon>Ascomycota</taxon>
        <taxon>Pezizomycotina</taxon>
        <taxon>Sordariomycetes</taxon>
        <taxon>Sordariomycetidae</taxon>
        <taxon>Diaporthales</taxon>
        <taxon>Cytosporaceae</taxon>
        <taxon>Cytospora</taxon>
    </lineage>
</organism>
<evidence type="ECO:0000313" key="2">
    <source>
        <dbReference type="Proteomes" id="UP000078559"/>
    </source>
</evidence>
<accession>A0A194VPQ7</accession>
<name>A0A194VPQ7_CYTMA</name>
<keyword evidence="2" id="KW-1185">Reference proteome</keyword>
<proteinExistence type="predicted"/>
<dbReference type="EMBL" id="CM003099">
    <property type="protein sequence ID" value="KUI65815.1"/>
    <property type="molecule type" value="Genomic_DNA"/>
</dbReference>
<gene>
    <name evidence="1" type="ORF">VM1G_02510</name>
</gene>
<evidence type="ECO:0000313" key="1">
    <source>
        <dbReference type="EMBL" id="KUI65815.1"/>
    </source>
</evidence>